<proteinExistence type="predicted"/>
<evidence type="ECO:0000313" key="5">
    <source>
        <dbReference type="Proteomes" id="UP000295554"/>
    </source>
</evidence>
<sequence length="223" mass="25025">MALAIFDLDNTLIGGDSDYLWGEFVCERGLVDSEEFAARNDQFYEDYKSGDLDIYAYLRFALAPLKGVDPEILASWHREFMASKIQPIMLPKAQQLVDSHRQRHDQLLIITATNEFITRPIAAALGVDDIIACEAERVNGRYTGEPSGTPSYHEGKVVRLEQWLQGRDISLAGAYFYSDSHNDLPLLEQVDKPIAVDPDPTLLARAREAGWPVISLRDQGQLS</sequence>
<evidence type="ECO:0000256" key="1">
    <source>
        <dbReference type="ARBA" id="ARBA00022723"/>
    </source>
</evidence>
<dbReference type="PANTHER" id="PTHR43344:SF13">
    <property type="entry name" value="PHOSPHATASE RV3661-RELATED"/>
    <property type="match status" value="1"/>
</dbReference>
<keyword evidence="3" id="KW-0460">Magnesium</keyword>
<dbReference type="InterPro" id="IPR006385">
    <property type="entry name" value="HAD_hydro_SerB1"/>
</dbReference>
<accession>A0A4R5LVS0</accession>
<keyword evidence="5" id="KW-1185">Reference proteome</keyword>
<gene>
    <name evidence="4" type="ORF">E2F43_04820</name>
</gene>
<dbReference type="InterPro" id="IPR023214">
    <property type="entry name" value="HAD_sf"/>
</dbReference>
<dbReference type="GO" id="GO:0016787">
    <property type="term" value="F:hydrolase activity"/>
    <property type="evidence" value="ECO:0007669"/>
    <property type="project" value="UniProtKB-KW"/>
</dbReference>
<dbReference type="Gene3D" id="1.20.1440.100">
    <property type="entry name" value="SG protein - dephosphorylation function"/>
    <property type="match status" value="1"/>
</dbReference>
<dbReference type="SUPFAM" id="SSF56784">
    <property type="entry name" value="HAD-like"/>
    <property type="match status" value="1"/>
</dbReference>
<comment type="caution">
    <text evidence="4">The sequence shown here is derived from an EMBL/GenBank/DDBJ whole genome shotgun (WGS) entry which is preliminary data.</text>
</comment>
<dbReference type="InterPro" id="IPR036412">
    <property type="entry name" value="HAD-like_sf"/>
</dbReference>
<evidence type="ECO:0000256" key="2">
    <source>
        <dbReference type="ARBA" id="ARBA00022801"/>
    </source>
</evidence>
<dbReference type="OrthoDB" id="9784466at2"/>
<evidence type="ECO:0000256" key="3">
    <source>
        <dbReference type="ARBA" id="ARBA00022842"/>
    </source>
</evidence>
<dbReference type="NCBIfam" id="TIGR01488">
    <property type="entry name" value="HAD-SF-IB"/>
    <property type="match status" value="1"/>
</dbReference>
<keyword evidence="1" id="KW-0479">Metal-binding</keyword>
<organism evidence="4 5">
    <name type="scientific">Seongchinamella unica</name>
    <dbReference type="NCBI Taxonomy" id="2547392"/>
    <lineage>
        <taxon>Bacteria</taxon>
        <taxon>Pseudomonadati</taxon>
        <taxon>Pseudomonadota</taxon>
        <taxon>Gammaproteobacteria</taxon>
        <taxon>Cellvibrionales</taxon>
        <taxon>Halieaceae</taxon>
        <taxon>Seongchinamella</taxon>
    </lineage>
</organism>
<dbReference type="CDD" id="cd02612">
    <property type="entry name" value="HAD_PGPPase"/>
    <property type="match status" value="1"/>
</dbReference>
<dbReference type="Proteomes" id="UP000295554">
    <property type="component" value="Unassembled WGS sequence"/>
</dbReference>
<dbReference type="AlphaFoldDB" id="A0A4R5LVS0"/>
<dbReference type="Gene3D" id="3.40.50.1000">
    <property type="entry name" value="HAD superfamily/HAD-like"/>
    <property type="match status" value="1"/>
</dbReference>
<name>A0A4R5LVS0_9GAMM</name>
<dbReference type="GO" id="GO:0046872">
    <property type="term" value="F:metal ion binding"/>
    <property type="evidence" value="ECO:0007669"/>
    <property type="project" value="UniProtKB-KW"/>
</dbReference>
<dbReference type="EMBL" id="SMSE01000001">
    <property type="protein sequence ID" value="TDG15556.1"/>
    <property type="molecule type" value="Genomic_DNA"/>
</dbReference>
<dbReference type="Pfam" id="PF12710">
    <property type="entry name" value="HAD"/>
    <property type="match status" value="1"/>
</dbReference>
<dbReference type="NCBIfam" id="TIGR01490">
    <property type="entry name" value="HAD-SF-IB-hyp1"/>
    <property type="match status" value="1"/>
</dbReference>
<keyword evidence="2 4" id="KW-0378">Hydrolase</keyword>
<dbReference type="InterPro" id="IPR050582">
    <property type="entry name" value="HAD-like_SerB"/>
</dbReference>
<dbReference type="PANTHER" id="PTHR43344">
    <property type="entry name" value="PHOSPHOSERINE PHOSPHATASE"/>
    <property type="match status" value="1"/>
</dbReference>
<protein>
    <submittedName>
        <fullName evidence="4">HAD-IB family hydrolase</fullName>
    </submittedName>
</protein>
<dbReference type="RefSeq" id="WP_133210130.1">
    <property type="nucleotide sequence ID" value="NZ_SMSE01000001.1"/>
</dbReference>
<evidence type="ECO:0000313" key="4">
    <source>
        <dbReference type="EMBL" id="TDG15556.1"/>
    </source>
</evidence>
<reference evidence="4 5" key="1">
    <citation type="submission" date="2019-03" db="EMBL/GenBank/DDBJ databases">
        <title>Seongchinamella monodicae gen. nov., sp. nov., a novel member of the Gammaproteobacteria isolated from a tidal mudflat of beach.</title>
        <authorList>
            <person name="Yang H.G."/>
            <person name="Kang J.W."/>
            <person name="Lee S.D."/>
        </authorList>
    </citation>
    <scope>NUCLEOTIDE SEQUENCE [LARGE SCALE GENOMIC DNA]</scope>
    <source>
        <strain evidence="4 5">GH4-78</strain>
    </source>
</reference>